<evidence type="ECO:0000256" key="1">
    <source>
        <dbReference type="SAM" id="MobiDB-lite"/>
    </source>
</evidence>
<dbReference type="AlphaFoldDB" id="A0A6J4T941"/>
<dbReference type="EMBL" id="CADCVO010000506">
    <property type="protein sequence ID" value="CAA9517078.1"/>
    <property type="molecule type" value="Genomic_DNA"/>
</dbReference>
<feature type="non-terminal residue" evidence="2">
    <location>
        <position position="1"/>
    </location>
</feature>
<proteinExistence type="predicted"/>
<protein>
    <submittedName>
        <fullName evidence="2">Uncharacterized protein</fullName>
    </submittedName>
</protein>
<name>A0A6J4T941_9ACTN</name>
<reference evidence="2" key="1">
    <citation type="submission" date="2020-02" db="EMBL/GenBank/DDBJ databases">
        <authorList>
            <person name="Meier V. D."/>
        </authorList>
    </citation>
    <scope>NUCLEOTIDE SEQUENCE</scope>
    <source>
        <strain evidence="2">AVDCRST_MAG13</strain>
    </source>
</reference>
<feature type="region of interest" description="Disordered" evidence="1">
    <location>
        <begin position="1"/>
        <end position="41"/>
    </location>
</feature>
<feature type="compositionally biased region" description="Basic residues" evidence="1">
    <location>
        <begin position="10"/>
        <end position="23"/>
    </location>
</feature>
<feature type="non-terminal residue" evidence="2">
    <location>
        <position position="41"/>
    </location>
</feature>
<organism evidence="2">
    <name type="scientific">uncultured Solirubrobacteraceae bacterium</name>
    <dbReference type="NCBI Taxonomy" id="1162706"/>
    <lineage>
        <taxon>Bacteria</taxon>
        <taxon>Bacillati</taxon>
        <taxon>Actinomycetota</taxon>
        <taxon>Thermoleophilia</taxon>
        <taxon>Solirubrobacterales</taxon>
        <taxon>Solirubrobacteraceae</taxon>
        <taxon>environmental samples</taxon>
    </lineage>
</organism>
<evidence type="ECO:0000313" key="2">
    <source>
        <dbReference type="EMBL" id="CAA9517078.1"/>
    </source>
</evidence>
<accession>A0A6J4T941</accession>
<sequence>SRPTASSAGPRRRASAPRPRSRRSSPGWPSATTRRWPGRGA</sequence>
<gene>
    <name evidence="2" type="ORF">AVDCRST_MAG13-3142</name>
</gene>